<keyword evidence="3" id="KW-0680">Restriction system</keyword>
<evidence type="ECO:0000256" key="3">
    <source>
        <dbReference type="RuleBase" id="RU362026"/>
    </source>
</evidence>
<dbReference type="EMBL" id="JAGVSJ010000005">
    <property type="protein sequence ID" value="MBX8631553.1"/>
    <property type="molecule type" value="Genomic_DNA"/>
</dbReference>
<protein>
    <recommendedName>
        <fullName evidence="3">Type II methyltransferase</fullName>
        <ecNumber evidence="3">2.1.1.113</ecNumber>
    </recommendedName>
    <alternativeName>
        <fullName evidence="3">N-4 cytosine-specific methyltransferase</fullName>
    </alternativeName>
</protein>
<dbReference type="Gene3D" id="3.40.50.150">
    <property type="entry name" value="Vaccinia Virus protein VP39"/>
    <property type="match status" value="2"/>
</dbReference>
<dbReference type="InterPro" id="IPR029063">
    <property type="entry name" value="SAM-dependent_MTases_sf"/>
</dbReference>
<keyword evidence="3" id="KW-0949">S-adenosyl-L-methionine</keyword>
<comment type="caution">
    <text evidence="5">The sequence shown here is derived from an EMBL/GenBank/DDBJ whole genome shotgun (WGS) entry which is preliminary data.</text>
</comment>
<keyword evidence="1 3" id="KW-0489">Methyltransferase</keyword>
<evidence type="ECO:0000313" key="7">
    <source>
        <dbReference type="Proteomes" id="UP000716004"/>
    </source>
</evidence>
<dbReference type="EC" id="2.1.1.113" evidence="3"/>
<dbReference type="Proteomes" id="UP000716004">
    <property type="component" value="Unassembled WGS sequence"/>
</dbReference>
<name>A0A8J7YRT6_9ARCH</name>
<reference evidence="5" key="1">
    <citation type="submission" date="2021-04" db="EMBL/GenBank/DDBJ databases">
        <title>Genomic insights into ecological role and evolution of a novel Thermoplasmata order Candidatus Sysuiplasmatales.</title>
        <authorList>
            <person name="Yuan Y."/>
        </authorList>
    </citation>
    <scope>NUCLEOTIDE SEQUENCE</scope>
    <source>
        <strain evidence="6">TUT19-bin139</strain>
        <strain evidence="5">YP2-bin.285</strain>
    </source>
</reference>
<evidence type="ECO:0000313" key="6">
    <source>
        <dbReference type="EMBL" id="MBX8644030.1"/>
    </source>
</evidence>
<organism evidence="5 7">
    <name type="scientific">Candidatus Sysuiplasma superficiale</name>
    <dbReference type="NCBI Taxonomy" id="2823368"/>
    <lineage>
        <taxon>Archaea</taxon>
        <taxon>Methanobacteriati</taxon>
        <taxon>Thermoplasmatota</taxon>
        <taxon>Thermoplasmata</taxon>
        <taxon>Candidatus Sysuiplasmatales</taxon>
        <taxon>Candidatus Sysuiplasmataceae</taxon>
        <taxon>Candidatus Sysuiplasma</taxon>
    </lineage>
</organism>
<dbReference type="InterPro" id="IPR001091">
    <property type="entry name" value="RM_Methyltransferase"/>
</dbReference>
<dbReference type="AlphaFoldDB" id="A0A8J7YRT6"/>
<evidence type="ECO:0000259" key="4">
    <source>
        <dbReference type="Pfam" id="PF01555"/>
    </source>
</evidence>
<comment type="similarity">
    <text evidence="3">Belongs to the N(4)/N(6)-methyltransferase family.</text>
</comment>
<proteinExistence type="inferred from homology"/>
<evidence type="ECO:0000313" key="5">
    <source>
        <dbReference type="EMBL" id="MBX8631553.1"/>
    </source>
</evidence>
<dbReference type="Proteomes" id="UP000750197">
    <property type="component" value="Unassembled WGS sequence"/>
</dbReference>
<dbReference type="Pfam" id="PF01555">
    <property type="entry name" value="N6_N4_Mtase"/>
    <property type="match status" value="1"/>
</dbReference>
<dbReference type="EMBL" id="JAHEAC010000034">
    <property type="protein sequence ID" value="MBX8644030.1"/>
    <property type="molecule type" value="Genomic_DNA"/>
</dbReference>
<dbReference type="InterPro" id="IPR002941">
    <property type="entry name" value="DNA_methylase_N4/N6"/>
</dbReference>
<evidence type="ECO:0000256" key="2">
    <source>
        <dbReference type="ARBA" id="ARBA00022679"/>
    </source>
</evidence>
<gene>
    <name evidence="5" type="ORF">J9259_03395</name>
    <name evidence="6" type="ORF">KIY12_04820</name>
</gene>
<dbReference type="GO" id="GO:0015667">
    <property type="term" value="F:site-specific DNA-methyltransferase (cytosine-N4-specific) activity"/>
    <property type="evidence" value="ECO:0007669"/>
    <property type="project" value="UniProtKB-EC"/>
</dbReference>
<keyword evidence="2" id="KW-0808">Transferase</keyword>
<feature type="domain" description="DNA methylase N-4/N-6" evidence="4">
    <location>
        <begin position="122"/>
        <end position="202"/>
    </location>
</feature>
<dbReference type="GO" id="GO:0008170">
    <property type="term" value="F:N-methyltransferase activity"/>
    <property type="evidence" value="ECO:0007669"/>
    <property type="project" value="InterPro"/>
</dbReference>
<dbReference type="GO" id="GO:0003677">
    <property type="term" value="F:DNA binding"/>
    <property type="evidence" value="ECO:0007669"/>
    <property type="project" value="InterPro"/>
</dbReference>
<sequence>MGRKDGGSVESTPEGDANREIGCNVLEQLRQLTSVDDITELRDRLGAILSSLSDGRNDILSECGETPPLTKSSLIRDIGQIMRSRTIERARYYLDRLIREFTESRKMGISDIDLNRWKEYGDIITDSLWLFKGRDRSGAHNGKYWGNFVPQIPYQLMRRFTKRGEWVLDPFLGSGTTLIECRRQERNGIGVELDQEIARIAVQNIEKEKNTGNVVTAVVKGDSTSIDYAELLGKFGIPSVQLVIMHPPYWDIIRFSNDERDLSNSPSAEHFLSRLSQISRNVAPFLDEGRYLALVIGDKYSGGEWIPLGFMAMNQVLPAGFRLKSIVVKNFDTTRGKMNRKELWRYRALAGGFYVFKHEYVFLFTRKG</sequence>
<dbReference type="GO" id="GO:0032259">
    <property type="term" value="P:methylation"/>
    <property type="evidence" value="ECO:0007669"/>
    <property type="project" value="UniProtKB-KW"/>
</dbReference>
<evidence type="ECO:0000256" key="1">
    <source>
        <dbReference type="ARBA" id="ARBA00022603"/>
    </source>
</evidence>
<accession>A0A8J7YRT6</accession>
<dbReference type="PRINTS" id="PR00508">
    <property type="entry name" value="S21N4MTFRASE"/>
</dbReference>
<dbReference type="SUPFAM" id="SSF53335">
    <property type="entry name" value="S-adenosyl-L-methionine-dependent methyltransferases"/>
    <property type="match status" value="2"/>
</dbReference>
<comment type="catalytic activity">
    <reaction evidence="3">
        <text>a 2'-deoxycytidine in DNA + S-adenosyl-L-methionine = an N(4)-methyl-2'-deoxycytidine in DNA + S-adenosyl-L-homocysteine + H(+)</text>
        <dbReference type="Rhea" id="RHEA:16857"/>
        <dbReference type="Rhea" id="RHEA-COMP:11369"/>
        <dbReference type="Rhea" id="RHEA-COMP:13674"/>
        <dbReference type="ChEBI" id="CHEBI:15378"/>
        <dbReference type="ChEBI" id="CHEBI:57856"/>
        <dbReference type="ChEBI" id="CHEBI:59789"/>
        <dbReference type="ChEBI" id="CHEBI:85452"/>
        <dbReference type="ChEBI" id="CHEBI:137933"/>
        <dbReference type="EC" id="2.1.1.113"/>
    </reaction>
</comment>
<dbReference type="GO" id="GO:0009307">
    <property type="term" value="P:DNA restriction-modification system"/>
    <property type="evidence" value="ECO:0007669"/>
    <property type="project" value="UniProtKB-KW"/>
</dbReference>